<evidence type="ECO:0000256" key="1">
    <source>
        <dbReference type="ARBA" id="ARBA00023002"/>
    </source>
</evidence>
<organism evidence="3 4">
    <name type="scientific">Metallibacterium scheffleri</name>
    <dbReference type="NCBI Taxonomy" id="993689"/>
    <lineage>
        <taxon>Bacteria</taxon>
        <taxon>Pseudomonadati</taxon>
        <taxon>Pseudomonadota</taxon>
        <taxon>Gammaproteobacteria</taxon>
        <taxon>Lysobacterales</taxon>
        <taxon>Rhodanobacteraceae</taxon>
        <taxon>Metallibacterium</taxon>
    </lineage>
</organism>
<dbReference type="PANTHER" id="PTHR13847:SF289">
    <property type="entry name" value="GLYCINE OXIDASE"/>
    <property type="match status" value="1"/>
</dbReference>
<protein>
    <submittedName>
        <fullName evidence="3">Amino acid dehydrogenase</fullName>
    </submittedName>
</protein>
<gene>
    <name evidence="3" type="ORF">B1806_02430</name>
</gene>
<dbReference type="STRING" id="993689.GCA_002077135_01561"/>
<dbReference type="SUPFAM" id="SSF54373">
    <property type="entry name" value="FAD-linked reductases, C-terminal domain"/>
    <property type="match status" value="1"/>
</dbReference>
<comment type="caution">
    <text evidence="3">The sequence shown here is derived from an EMBL/GenBank/DDBJ whole genome shotgun (WGS) entry which is preliminary data.</text>
</comment>
<proteinExistence type="predicted"/>
<keyword evidence="4" id="KW-1185">Reference proteome</keyword>
<dbReference type="Proteomes" id="UP000307749">
    <property type="component" value="Unassembled WGS sequence"/>
</dbReference>
<evidence type="ECO:0000259" key="2">
    <source>
        <dbReference type="Pfam" id="PF01266"/>
    </source>
</evidence>
<dbReference type="InterPro" id="IPR006076">
    <property type="entry name" value="FAD-dep_OxRdtase"/>
</dbReference>
<keyword evidence="1" id="KW-0560">Oxidoreductase</keyword>
<dbReference type="GO" id="GO:0016491">
    <property type="term" value="F:oxidoreductase activity"/>
    <property type="evidence" value="ECO:0007669"/>
    <property type="project" value="UniProtKB-KW"/>
</dbReference>
<dbReference type="PROSITE" id="PS51257">
    <property type="entry name" value="PROKAR_LIPOPROTEIN"/>
    <property type="match status" value="1"/>
</dbReference>
<evidence type="ECO:0000313" key="3">
    <source>
        <dbReference type="EMBL" id="THD11764.1"/>
    </source>
</evidence>
<dbReference type="PANTHER" id="PTHR13847">
    <property type="entry name" value="SARCOSINE DEHYDROGENASE-RELATED"/>
    <property type="match status" value="1"/>
</dbReference>
<accession>A0A4S3KU05</accession>
<dbReference type="GO" id="GO:0005737">
    <property type="term" value="C:cytoplasm"/>
    <property type="evidence" value="ECO:0007669"/>
    <property type="project" value="TreeGrafter"/>
</dbReference>
<dbReference type="EMBL" id="MWQO01000007">
    <property type="protein sequence ID" value="THD11764.1"/>
    <property type="molecule type" value="Genomic_DNA"/>
</dbReference>
<reference evidence="3 4" key="1">
    <citation type="submission" date="2017-02" db="EMBL/GenBank/DDBJ databases">
        <title>Whole genome sequencing of Metallibacterium scheffleri DSM 24874 (T).</title>
        <authorList>
            <person name="Kumar S."/>
            <person name="Patil P."/>
            <person name="Patil P.B."/>
        </authorList>
    </citation>
    <scope>NUCLEOTIDE SEQUENCE [LARGE SCALE GENOMIC DNA]</scope>
    <source>
        <strain evidence="3 4">DSM 24874</strain>
    </source>
</reference>
<dbReference type="Gene3D" id="3.50.50.60">
    <property type="entry name" value="FAD/NAD(P)-binding domain"/>
    <property type="match status" value="2"/>
</dbReference>
<dbReference type="SUPFAM" id="SSF51905">
    <property type="entry name" value="FAD/NAD(P)-binding domain"/>
    <property type="match status" value="1"/>
</dbReference>
<dbReference type="InterPro" id="IPR036188">
    <property type="entry name" value="FAD/NAD-bd_sf"/>
</dbReference>
<dbReference type="RefSeq" id="WP_081129847.1">
    <property type="nucleotide sequence ID" value="NZ_LDOS01000002.1"/>
</dbReference>
<evidence type="ECO:0000313" key="4">
    <source>
        <dbReference type="Proteomes" id="UP000307749"/>
    </source>
</evidence>
<dbReference type="AlphaFoldDB" id="A0A4S3KU05"/>
<dbReference type="OrthoDB" id="9805337at2"/>
<feature type="domain" description="FAD dependent oxidoreductase" evidence="2">
    <location>
        <begin position="6"/>
        <end position="397"/>
    </location>
</feature>
<sequence>MSSKNDVLILGAGVIGLACALQLLRDGAQVTVIEQTAPGAGASHGNCGTITPSHAPPLTAPGVVLRALRSLLRADAPLRISPMPDLARWRWLFGLARQARPAAFWHAAQARAALLQRARELLPQMLAREGIDAGWSEQGLLLVFRDARALAAEQHDVEVLQRLRIPVRVLQGAEVEAREPALRPGVAGAIEHTGDAMLRPERLVAGLAARVQALGGVIESGARIEGFDTGAARITTVHTTRGSFRAAQVLLALGAWSPLLARRLGLHIPVQPGKGYSMTWDAQPGAPRTPLVLKERSVCVTAWQDGFRLGSTMEFSGWSGGLNPVRLAALQRAAGEYLRAPPRTPAREQWWGWRPMSRDEVPLIGPSTRWRNLWLATGHGMLGVSMAAATAELIAQLLDARAPTLDAALYAPARFGL</sequence>
<name>A0A4S3KU05_9GAMM</name>
<dbReference type="Pfam" id="PF01266">
    <property type="entry name" value="DAO"/>
    <property type="match status" value="1"/>
</dbReference>
<dbReference type="Gene3D" id="3.30.9.10">
    <property type="entry name" value="D-Amino Acid Oxidase, subunit A, domain 2"/>
    <property type="match status" value="1"/>
</dbReference>